<dbReference type="Pfam" id="PF19054">
    <property type="entry name" value="DUF5753"/>
    <property type="match status" value="1"/>
</dbReference>
<evidence type="ECO:0000259" key="1">
    <source>
        <dbReference type="Pfam" id="PF19054"/>
    </source>
</evidence>
<feature type="domain" description="DUF5753" evidence="1">
    <location>
        <begin position="18"/>
        <end position="157"/>
    </location>
</feature>
<proteinExistence type="predicted"/>
<name>A0ABD5JEP0_9ACTN</name>
<comment type="caution">
    <text evidence="2">The sequence shown here is derived from an EMBL/GenBank/DDBJ whole genome shotgun (WGS) entry which is preliminary data.</text>
</comment>
<dbReference type="EMBL" id="JAZBJQ010000020">
    <property type="protein sequence ID" value="MEE4586880.1"/>
    <property type="molecule type" value="Genomic_DNA"/>
</dbReference>
<protein>
    <submittedName>
        <fullName evidence="2">DUF5753 domain-containing protein</fullName>
    </submittedName>
</protein>
<evidence type="ECO:0000313" key="3">
    <source>
        <dbReference type="Proteomes" id="UP001354649"/>
    </source>
</evidence>
<gene>
    <name evidence="2" type="ORF">V2K49_27800</name>
</gene>
<dbReference type="InterPro" id="IPR043917">
    <property type="entry name" value="DUF5753"/>
</dbReference>
<dbReference type="Proteomes" id="UP001354649">
    <property type="component" value="Unassembled WGS sequence"/>
</dbReference>
<dbReference type="RefSeq" id="WP_284703363.1">
    <property type="nucleotide sequence ID" value="NZ_JBIUVS010000018.1"/>
</dbReference>
<evidence type="ECO:0000313" key="2">
    <source>
        <dbReference type="EMBL" id="MEE4586880.1"/>
    </source>
</evidence>
<dbReference type="AlphaFoldDB" id="A0ABD5JEP0"/>
<accession>A0ABD5JEP0</accession>
<organism evidence="2 3">
    <name type="scientific">Streptomyces antimycoticus</name>
    <dbReference type="NCBI Taxonomy" id="68175"/>
    <lineage>
        <taxon>Bacteria</taxon>
        <taxon>Bacillati</taxon>
        <taxon>Actinomycetota</taxon>
        <taxon>Actinomycetes</taxon>
        <taxon>Kitasatosporales</taxon>
        <taxon>Streptomycetaceae</taxon>
        <taxon>Streptomyces</taxon>
        <taxon>Streptomyces violaceusniger group</taxon>
    </lineage>
</organism>
<sequence length="163" mass="18356">MFDDHDSAFSAGRRHAITHRDHAMALRMINVRMERQVLLTSASSLDLWAILNESVLQHTIGNAKIMLSQFEHLLKMAELKNITIQVLPFDAGTYPAVGAFTILGFPDQEDPDMVYHDGLTDAVYLERPEEIALYAKAFDNLRALSLSPQRSSDLIRRAAQGLY</sequence>
<reference evidence="2 3" key="1">
    <citation type="submission" date="2023-11" db="EMBL/GenBank/DDBJ databases">
        <title>30 novel species of actinomycetes from the DSMZ collection.</title>
        <authorList>
            <person name="Nouioui I."/>
        </authorList>
    </citation>
    <scope>NUCLEOTIDE SEQUENCE [LARGE SCALE GENOMIC DNA]</scope>
    <source>
        <strain evidence="2 3">DSM 41602</strain>
    </source>
</reference>